<dbReference type="EMBL" id="AMZH03013041">
    <property type="protein sequence ID" value="RRT49924.1"/>
    <property type="molecule type" value="Genomic_DNA"/>
</dbReference>
<proteinExistence type="predicted"/>
<dbReference type="AlphaFoldDB" id="A0A426YDV4"/>
<dbReference type="Proteomes" id="UP000287651">
    <property type="component" value="Unassembled WGS sequence"/>
</dbReference>
<reference evidence="1 2" key="1">
    <citation type="journal article" date="2014" name="Agronomy (Basel)">
        <title>A Draft Genome Sequence for Ensete ventricosum, the Drought-Tolerant Tree Against Hunger.</title>
        <authorList>
            <person name="Harrison J."/>
            <person name="Moore K.A."/>
            <person name="Paszkiewicz K."/>
            <person name="Jones T."/>
            <person name="Grant M."/>
            <person name="Ambacheew D."/>
            <person name="Muzemil S."/>
            <person name="Studholme D.J."/>
        </authorList>
    </citation>
    <scope>NUCLEOTIDE SEQUENCE [LARGE SCALE GENOMIC DNA]</scope>
</reference>
<evidence type="ECO:0000313" key="1">
    <source>
        <dbReference type="EMBL" id="RRT49924.1"/>
    </source>
</evidence>
<gene>
    <name evidence="1" type="ORF">B296_00041772</name>
</gene>
<sequence length="152" mass="17162">MIRNGSEPTLELYPHRDSLGMLKPIVPLYCTSLEVDGSDVYHGSPWCPEIMKVVFRARKPSRQISIFPSGKVHPHVSSYVEGDDGNCHCVACFDTLTIIRCDTQSTTVSPRLPISICWITWNERKKIRELSGDGELLQDFGKTVRCGLDVYF</sequence>
<accession>A0A426YDV4</accession>
<organism evidence="1 2">
    <name type="scientific">Ensete ventricosum</name>
    <name type="common">Abyssinian banana</name>
    <name type="synonym">Musa ensete</name>
    <dbReference type="NCBI Taxonomy" id="4639"/>
    <lineage>
        <taxon>Eukaryota</taxon>
        <taxon>Viridiplantae</taxon>
        <taxon>Streptophyta</taxon>
        <taxon>Embryophyta</taxon>
        <taxon>Tracheophyta</taxon>
        <taxon>Spermatophyta</taxon>
        <taxon>Magnoliopsida</taxon>
        <taxon>Liliopsida</taxon>
        <taxon>Zingiberales</taxon>
        <taxon>Musaceae</taxon>
        <taxon>Ensete</taxon>
    </lineage>
</organism>
<comment type="caution">
    <text evidence="1">The sequence shown here is derived from an EMBL/GenBank/DDBJ whole genome shotgun (WGS) entry which is preliminary data.</text>
</comment>
<evidence type="ECO:0000313" key="2">
    <source>
        <dbReference type="Proteomes" id="UP000287651"/>
    </source>
</evidence>
<protein>
    <submittedName>
        <fullName evidence="1">Uncharacterized protein</fullName>
    </submittedName>
</protein>
<name>A0A426YDV4_ENSVE</name>